<evidence type="ECO:0000259" key="1">
    <source>
        <dbReference type="Pfam" id="PF00668"/>
    </source>
</evidence>
<evidence type="ECO:0000313" key="3">
    <source>
        <dbReference type="Proteomes" id="UP000683246"/>
    </source>
</evidence>
<organism evidence="2 3">
    <name type="scientific">Vallitalea pronyensis</name>
    <dbReference type="NCBI Taxonomy" id="1348613"/>
    <lineage>
        <taxon>Bacteria</taxon>
        <taxon>Bacillati</taxon>
        <taxon>Bacillota</taxon>
        <taxon>Clostridia</taxon>
        <taxon>Lachnospirales</taxon>
        <taxon>Vallitaleaceae</taxon>
        <taxon>Vallitalea</taxon>
    </lineage>
</organism>
<dbReference type="GO" id="GO:0003824">
    <property type="term" value="F:catalytic activity"/>
    <property type="evidence" value="ECO:0007669"/>
    <property type="project" value="InterPro"/>
</dbReference>
<gene>
    <name evidence="2" type="ORF">HZI73_05760</name>
</gene>
<dbReference type="PANTHER" id="PTHR45398:SF1">
    <property type="entry name" value="ENZYME, PUTATIVE (JCVI)-RELATED"/>
    <property type="match status" value="1"/>
</dbReference>
<dbReference type="EMBL" id="CP058649">
    <property type="protein sequence ID" value="QUI21832.1"/>
    <property type="molecule type" value="Genomic_DNA"/>
</dbReference>
<dbReference type="Proteomes" id="UP000683246">
    <property type="component" value="Chromosome"/>
</dbReference>
<dbReference type="InterPro" id="IPR001242">
    <property type="entry name" value="Condensation_dom"/>
</dbReference>
<name>A0A8J8MI24_9FIRM</name>
<accession>A0A8J8MI24</accession>
<dbReference type="PANTHER" id="PTHR45398">
    <property type="match status" value="1"/>
</dbReference>
<dbReference type="GO" id="GO:0008610">
    <property type="term" value="P:lipid biosynthetic process"/>
    <property type="evidence" value="ECO:0007669"/>
    <property type="project" value="UniProtKB-ARBA"/>
</dbReference>
<proteinExistence type="predicted"/>
<dbReference type="SUPFAM" id="SSF52777">
    <property type="entry name" value="CoA-dependent acyltransferases"/>
    <property type="match status" value="2"/>
</dbReference>
<dbReference type="AlphaFoldDB" id="A0A8J8MI24"/>
<feature type="domain" description="Condensation" evidence="1">
    <location>
        <begin position="14"/>
        <end position="431"/>
    </location>
</feature>
<dbReference type="RefSeq" id="WP_212697302.1">
    <property type="nucleotide sequence ID" value="NZ_CP058649.1"/>
</dbReference>
<protein>
    <recommendedName>
        <fullName evidence="1">Condensation domain-containing protein</fullName>
    </recommendedName>
</protein>
<dbReference type="Gene3D" id="3.30.559.10">
    <property type="entry name" value="Chloramphenicol acetyltransferase-like domain"/>
    <property type="match status" value="1"/>
</dbReference>
<reference evidence="2" key="1">
    <citation type="submission" date="2020-07" db="EMBL/GenBank/DDBJ databases">
        <title>Vallitalea pronyensis genome.</title>
        <authorList>
            <person name="Postec A."/>
        </authorList>
    </citation>
    <scope>NUCLEOTIDE SEQUENCE</scope>
    <source>
        <strain evidence="2">FatNI3</strain>
    </source>
</reference>
<keyword evidence="3" id="KW-1185">Reference proteome</keyword>
<dbReference type="Gene3D" id="3.30.559.30">
    <property type="entry name" value="Nonribosomal peptide synthetase, condensation domain"/>
    <property type="match status" value="1"/>
</dbReference>
<dbReference type="Pfam" id="PF00668">
    <property type="entry name" value="Condensation"/>
    <property type="match status" value="1"/>
</dbReference>
<sequence length="471" mass="55949">MDKKSDDLTIGNVEDILALTPLQKNMLYSFLLDESANKYYEQWRYKIKGDIILHHIIQAWQYVINNNEMLRCIIRWRGFRKPIQMILKEKDVHIDVHNLKKVDSHVVQYEADKIALKEWEQKVDLQKNPFRITLTLLSEQEWEMIITSHHMILDGWSNANLLRELFSYYDAICSEKAITLSKKTPFKAYIKQQQSQHKTQNTIDYWTNMFRDYPQQSKFVKEYGLSKKIESSIEVLHISEDNTNAIHTFCKLHNITMSVLWYAAWAILMHKYYHQSDVVFGVTLSGRNMDLKGIQEMVGLFIRTLPFRLCIKPSTEIMHILKDTNRLTMDMEAHKDVELTDLMHIFPYAMKSIMNTIIVIQNYPIGKLLHNKQRHIQLYSSFYEIDSDITVGIKAFGTCTDIEIAYNQDVFQDDFMQQLLRDYYSIMMQLVHAKYIERLTTDNIRIHHKKTIKREKTSNTKQVFDNLDFKF</sequence>
<dbReference type="KEGG" id="vpy:HZI73_05760"/>
<dbReference type="InterPro" id="IPR023213">
    <property type="entry name" value="CAT-like_dom_sf"/>
</dbReference>
<evidence type="ECO:0000313" key="2">
    <source>
        <dbReference type="EMBL" id="QUI21832.1"/>
    </source>
</evidence>